<comment type="caution">
    <text evidence="4">The sequence shown here is derived from an EMBL/GenBank/DDBJ whole genome shotgun (WGS) entry which is preliminary data.</text>
</comment>
<dbReference type="InterPro" id="IPR010330">
    <property type="entry name" value="CoiA_nuc"/>
</dbReference>
<feature type="domain" description="Competence protein CoiA-like N-terminal" evidence="2">
    <location>
        <begin position="18"/>
        <end position="62"/>
    </location>
</feature>
<dbReference type="Pfam" id="PF25164">
    <property type="entry name" value="CoiA_N"/>
    <property type="match status" value="1"/>
</dbReference>
<evidence type="ECO:0000259" key="2">
    <source>
        <dbReference type="Pfam" id="PF25164"/>
    </source>
</evidence>
<dbReference type="InterPro" id="IPR057252">
    <property type="entry name" value="CoiA_C"/>
</dbReference>
<feature type="domain" description="Competence protein CoiA nuclease-like" evidence="1">
    <location>
        <begin position="67"/>
        <end position="217"/>
    </location>
</feature>
<evidence type="ECO:0000313" key="4">
    <source>
        <dbReference type="EMBL" id="KKB40778.1"/>
    </source>
</evidence>
<dbReference type="PIRSF" id="PIRSF007487">
    <property type="entry name" value="Competence-induced_CoiA_bac"/>
    <property type="match status" value="1"/>
</dbReference>
<dbReference type="Proteomes" id="UP000031563">
    <property type="component" value="Unassembled WGS sequence"/>
</dbReference>
<dbReference type="RefSeq" id="WP_040037179.1">
    <property type="nucleotide sequence ID" value="NZ_JWIQ02000034.1"/>
</dbReference>
<dbReference type="STRING" id="1221996.QY95_01352"/>
<dbReference type="Pfam" id="PF25166">
    <property type="entry name" value="CoiA_C"/>
    <property type="match status" value="1"/>
</dbReference>
<evidence type="ECO:0000259" key="1">
    <source>
        <dbReference type="Pfam" id="PF06054"/>
    </source>
</evidence>
<keyword evidence="5" id="KW-1185">Reference proteome</keyword>
<dbReference type="AlphaFoldDB" id="A0A0F5I5N6"/>
<reference evidence="4" key="1">
    <citation type="submission" date="2015-02" db="EMBL/GenBank/DDBJ databases">
        <title>Genome Assembly of Bacillaceae bacterium MTCC 8252.</title>
        <authorList>
            <person name="Verma A."/>
            <person name="Khatri I."/>
            <person name="Mual P."/>
            <person name="Subramanian S."/>
            <person name="Krishnamurthi S."/>
        </authorList>
    </citation>
    <scope>NUCLEOTIDE SEQUENCE [LARGE SCALE GENOMIC DNA]</scope>
    <source>
        <strain evidence="4">MTCC 8252</strain>
    </source>
</reference>
<gene>
    <name evidence="4" type="ORF">QY95_01352</name>
</gene>
<dbReference type="InterPro" id="IPR021176">
    <property type="entry name" value="Competence-induced_CoiA"/>
</dbReference>
<accession>A0A0F5I5N6</accession>
<sequence length="381" mass="44151">MLIAMNEKGELIRAAAQEEAERIKELKNGVYLCPACQNPVIFKAGTIKVPHFAHKQSEICQSFSEGESAKHLKGKSDFYGWLSLYKEVQLEAFLPEISQRPDLLIDMRIAVEFQCSSIASDLFIQRTNGYVANGYIPLWIYGGPPIKKRGELYTFTPFHRLFFQYSSSFGYWFLAYSPDTEKFSFYSKLIPIQSSLYHASVQEIPLHKMTYPPAFSPSFTSSFSLSSWFQQKHRWLQRQLYFRKGISDPFFRFVYEAGHHPLLLPVWIGLPVRSMALMKSHPIEWQFYLWHDCLSRTRKTTVKQAAKALTRRILKGDLQINVFPLISSLTVEGMIEEYIELLKEAGIAEQPLLSRTTFEQTEKEKAFAAEFGELVKRRLMF</sequence>
<dbReference type="OrthoDB" id="3784230at2"/>
<dbReference type="Pfam" id="PF06054">
    <property type="entry name" value="CoiA_nuc"/>
    <property type="match status" value="1"/>
</dbReference>
<evidence type="ECO:0000313" key="5">
    <source>
        <dbReference type="Proteomes" id="UP000031563"/>
    </source>
</evidence>
<dbReference type="EMBL" id="JWIR02000027">
    <property type="protein sequence ID" value="KKB40778.1"/>
    <property type="molecule type" value="Genomic_DNA"/>
</dbReference>
<dbReference type="InterPro" id="IPR057253">
    <property type="entry name" value="CoiA-like_N"/>
</dbReference>
<protein>
    <submittedName>
        <fullName evidence="4">Competence protein CoiA</fullName>
    </submittedName>
</protein>
<feature type="domain" description="Competence protein CoiA C-terminal" evidence="3">
    <location>
        <begin position="224"/>
        <end position="348"/>
    </location>
</feature>
<name>A0A0F5I5N6_BACTR</name>
<proteinExistence type="predicted"/>
<evidence type="ECO:0000259" key="3">
    <source>
        <dbReference type="Pfam" id="PF25166"/>
    </source>
</evidence>
<organism evidence="4 5">
    <name type="scientific">Bacillus thermotolerans</name>
    <name type="common">Quasibacillus thermotolerans</name>
    <dbReference type="NCBI Taxonomy" id="1221996"/>
    <lineage>
        <taxon>Bacteria</taxon>
        <taxon>Bacillati</taxon>
        <taxon>Bacillota</taxon>
        <taxon>Bacilli</taxon>
        <taxon>Bacillales</taxon>
        <taxon>Bacillaceae</taxon>
        <taxon>Bacillus</taxon>
    </lineage>
</organism>